<feature type="compositionally biased region" description="Basic residues" evidence="1">
    <location>
        <begin position="157"/>
        <end position="173"/>
    </location>
</feature>
<dbReference type="InParanoid" id="A0A804N2E9"/>
<feature type="region of interest" description="Disordered" evidence="1">
    <location>
        <begin position="144"/>
        <end position="173"/>
    </location>
</feature>
<accession>A0A804N2E9</accession>
<evidence type="ECO:0000313" key="3">
    <source>
        <dbReference type="Proteomes" id="UP000007305"/>
    </source>
</evidence>
<protein>
    <submittedName>
        <fullName evidence="2">Uncharacterized protein</fullName>
    </submittedName>
</protein>
<reference evidence="3" key="1">
    <citation type="submission" date="2015-12" db="EMBL/GenBank/DDBJ databases">
        <title>Update maize B73 reference genome by single molecule sequencing technologies.</title>
        <authorList>
            <consortium name="Maize Genome Sequencing Project"/>
            <person name="Ware D."/>
        </authorList>
    </citation>
    <scope>NUCLEOTIDE SEQUENCE [LARGE SCALE GENOMIC DNA]</scope>
    <source>
        <strain evidence="3">cv. B73</strain>
    </source>
</reference>
<reference evidence="2" key="2">
    <citation type="submission" date="2019-07" db="EMBL/GenBank/DDBJ databases">
        <authorList>
            <person name="Seetharam A."/>
            <person name="Woodhouse M."/>
            <person name="Cannon E."/>
        </authorList>
    </citation>
    <scope>NUCLEOTIDE SEQUENCE [LARGE SCALE GENOMIC DNA]</scope>
    <source>
        <strain evidence="2">cv. B73</strain>
    </source>
</reference>
<evidence type="ECO:0000256" key="1">
    <source>
        <dbReference type="SAM" id="MobiDB-lite"/>
    </source>
</evidence>
<dbReference type="Gramene" id="Zm00001eb129550_T001">
    <property type="protein sequence ID" value="Zm00001eb129550_P001"/>
    <property type="gene ID" value="Zm00001eb129550"/>
</dbReference>
<organism evidence="2 3">
    <name type="scientific">Zea mays</name>
    <name type="common">Maize</name>
    <dbReference type="NCBI Taxonomy" id="4577"/>
    <lineage>
        <taxon>Eukaryota</taxon>
        <taxon>Viridiplantae</taxon>
        <taxon>Streptophyta</taxon>
        <taxon>Embryophyta</taxon>
        <taxon>Tracheophyta</taxon>
        <taxon>Spermatophyta</taxon>
        <taxon>Magnoliopsida</taxon>
        <taxon>Liliopsida</taxon>
        <taxon>Poales</taxon>
        <taxon>Poaceae</taxon>
        <taxon>PACMAD clade</taxon>
        <taxon>Panicoideae</taxon>
        <taxon>Andropogonodae</taxon>
        <taxon>Andropogoneae</taxon>
        <taxon>Tripsacinae</taxon>
        <taxon>Zea</taxon>
    </lineage>
</organism>
<reference evidence="2" key="3">
    <citation type="submission" date="2021-05" db="UniProtKB">
        <authorList>
            <consortium name="EnsemblPlants"/>
        </authorList>
    </citation>
    <scope>IDENTIFICATION</scope>
    <source>
        <strain evidence="2">cv. B73</strain>
    </source>
</reference>
<evidence type="ECO:0000313" key="2">
    <source>
        <dbReference type="EnsemblPlants" id="Zm00001eb129550_P001"/>
    </source>
</evidence>
<name>A0A804N2E9_MAIZE</name>
<dbReference type="EnsemblPlants" id="Zm00001eb129550_T001">
    <property type="protein sequence ID" value="Zm00001eb129550_P001"/>
    <property type="gene ID" value="Zm00001eb129550"/>
</dbReference>
<proteinExistence type="predicted"/>
<dbReference type="Proteomes" id="UP000007305">
    <property type="component" value="Chromosome 3"/>
</dbReference>
<keyword evidence="3" id="KW-1185">Reference proteome</keyword>
<sequence>MTDCWIGYPQNQSHTANAIPSPPVPFQWAIPNSKPNCLTSSRRVIPSASAAHALAGSLLRNAVGNGRSYRHGHRCVCGLTATQWEPKAARLRHRGLRLQRTLRRCGGRLGRGTGLHRRAAVRGLRRGGRRHQWPLHRAGAVQAARRRGRACHGGPRPLRRQHHPGRATRGRMV</sequence>
<dbReference type="AlphaFoldDB" id="A0A804N2E9"/>